<dbReference type="InterPro" id="IPR000182">
    <property type="entry name" value="GNAT_dom"/>
</dbReference>
<feature type="domain" description="N-acetyltransferase" evidence="1">
    <location>
        <begin position="154"/>
        <end position="299"/>
    </location>
</feature>
<name>U5NZL6_9MICC</name>
<dbReference type="PROSITE" id="PS51186">
    <property type="entry name" value="GNAT"/>
    <property type="match status" value="1"/>
</dbReference>
<reference evidence="2" key="1">
    <citation type="journal article" date="2013" name="Genome Announc.">
        <title>First complete sequence of a giant linear plasmid from a micrococcus strain isolated from an extremely high-altitude lake.</title>
        <authorList>
            <person name="Dib J.R."/>
            <person name="Schuldes J."/>
            <person name="Thurmer A."/>
            <person name="Farias M.E."/>
            <person name="Daniel R."/>
            <person name="Meinhardt F."/>
        </authorList>
    </citation>
    <scope>NUCLEOTIDE SEQUENCE</scope>
    <source>
        <strain evidence="2">V7</strain>
        <plasmid evidence="2">pLMV7</plasmid>
    </source>
</reference>
<dbReference type="AlphaFoldDB" id="U5NZL6"/>
<keyword evidence="2" id="KW-0614">Plasmid</keyword>
<gene>
    <name evidence="2" type="ORF">LMV7_p00630</name>
</gene>
<keyword evidence="2" id="KW-0808">Transferase</keyword>
<proteinExistence type="predicted"/>
<evidence type="ECO:0000259" key="1">
    <source>
        <dbReference type="PROSITE" id="PS51186"/>
    </source>
</evidence>
<dbReference type="InterPro" id="IPR016181">
    <property type="entry name" value="Acyl_CoA_acyltransferase"/>
</dbReference>
<dbReference type="Pfam" id="PF00583">
    <property type="entry name" value="Acetyltransf_1"/>
    <property type="match status" value="1"/>
</dbReference>
<sequence length="299" mass="31740">MTLSFETPTCDQLVELAEELAQWQQIPWAGQLHPGDLGWHSSVGAERLAGDLRVWKNGTRPVALGMLDGPGLIRFAIAPDCTADESLAHAMAGDLENPSGLFPDDPVNVVEARGATALQAELRRRGWAEDEEWTPLVLELAGEPRWEQLEQSGLRIEIVGAEEAAEWTAVHWSSFKGTPYTDEAREGFVRRWSTLMTSPLADHAQSLIGYDSTGAAVAVTTVWSAGEGRPGLVEPMGVHRDHQGKGYGVAITQAGAQALHQAGASAAAVVAENSNPAALATYTAAGFTAGASVSDLARP</sequence>
<dbReference type="RefSeq" id="WP_023190123.1">
    <property type="nucleotide sequence ID" value="NC_022599.1"/>
</dbReference>
<evidence type="ECO:0000313" key="2">
    <source>
        <dbReference type="EMBL" id="AGY35484.1"/>
    </source>
</evidence>
<protein>
    <submittedName>
        <fullName evidence="2">GCN5-related N-acetyltransferase</fullName>
    </submittedName>
</protein>
<dbReference type="SUPFAM" id="SSF55729">
    <property type="entry name" value="Acyl-CoA N-acyltransferases (Nat)"/>
    <property type="match status" value="1"/>
</dbReference>
<dbReference type="Gene3D" id="3.40.630.30">
    <property type="match status" value="1"/>
</dbReference>
<dbReference type="EMBL" id="KF577591">
    <property type="protein sequence ID" value="AGY35484.1"/>
    <property type="molecule type" value="Genomic_DNA"/>
</dbReference>
<organism evidence="2">
    <name type="scientific">Micrococcus sp. V7</name>
    <dbReference type="NCBI Taxonomy" id="404582"/>
    <lineage>
        <taxon>Bacteria</taxon>
        <taxon>Bacillati</taxon>
        <taxon>Actinomycetota</taxon>
        <taxon>Actinomycetes</taxon>
        <taxon>Micrococcales</taxon>
        <taxon>Micrococcaceae</taxon>
        <taxon>Micrococcus</taxon>
    </lineage>
</organism>
<dbReference type="GO" id="GO:0016747">
    <property type="term" value="F:acyltransferase activity, transferring groups other than amino-acyl groups"/>
    <property type="evidence" value="ECO:0007669"/>
    <property type="project" value="InterPro"/>
</dbReference>
<accession>U5NZL6</accession>
<geneLocation type="plasmid" evidence="2">
    <name>pLMV7</name>
</geneLocation>